<evidence type="ECO:0000256" key="1">
    <source>
        <dbReference type="SAM" id="SignalP"/>
    </source>
</evidence>
<dbReference type="Proteomes" id="UP001302367">
    <property type="component" value="Chromosome 4"/>
</dbReference>
<dbReference type="RefSeq" id="XP_065458808.1">
    <property type="nucleotide sequence ID" value="XM_065602736.1"/>
</dbReference>
<gene>
    <name evidence="2" type="ORF">RHO25_006072</name>
</gene>
<dbReference type="SUPFAM" id="SSF49785">
    <property type="entry name" value="Galactose-binding domain-like"/>
    <property type="match status" value="1"/>
</dbReference>
<reference evidence="2 3" key="1">
    <citation type="submission" date="2023-09" db="EMBL/GenBank/DDBJ databases">
        <title>Complete-Gapless Cercospora beticola genome.</title>
        <authorList>
            <person name="Wyatt N.A."/>
            <person name="Spanner R.E."/>
            <person name="Bolton M.D."/>
        </authorList>
    </citation>
    <scope>NUCLEOTIDE SEQUENCE [LARGE SCALE GENOMIC DNA]</scope>
    <source>
        <strain evidence="2">Cb09-40</strain>
    </source>
</reference>
<proteinExistence type="predicted"/>
<feature type="signal peptide" evidence="1">
    <location>
        <begin position="1"/>
        <end position="20"/>
    </location>
</feature>
<dbReference type="Gene3D" id="2.60.120.260">
    <property type="entry name" value="Galactose-binding domain-like"/>
    <property type="match status" value="2"/>
</dbReference>
<organism evidence="2 3">
    <name type="scientific">Cercospora beticola</name>
    <name type="common">Sugarbeet leaf spot fungus</name>
    <dbReference type="NCBI Taxonomy" id="122368"/>
    <lineage>
        <taxon>Eukaryota</taxon>
        <taxon>Fungi</taxon>
        <taxon>Dikarya</taxon>
        <taxon>Ascomycota</taxon>
        <taxon>Pezizomycotina</taxon>
        <taxon>Dothideomycetes</taxon>
        <taxon>Dothideomycetidae</taxon>
        <taxon>Mycosphaerellales</taxon>
        <taxon>Mycosphaerellaceae</taxon>
        <taxon>Cercospora</taxon>
    </lineage>
</organism>
<dbReference type="InterPro" id="IPR008979">
    <property type="entry name" value="Galactose-bd-like_sf"/>
</dbReference>
<evidence type="ECO:0008006" key="4">
    <source>
        <dbReference type="Google" id="ProtNLM"/>
    </source>
</evidence>
<evidence type="ECO:0000313" key="3">
    <source>
        <dbReference type="Proteomes" id="UP001302367"/>
    </source>
</evidence>
<accession>A0ABZ0NPN2</accession>
<protein>
    <recommendedName>
        <fullName evidence="4">Apple domain-containing protein</fullName>
    </recommendedName>
</protein>
<keyword evidence="1" id="KW-0732">Signal</keyword>
<dbReference type="GeneID" id="35428034"/>
<feature type="chain" id="PRO_5045820110" description="Apple domain-containing protein" evidence="1">
    <location>
        <begin position="21"/>
        <end position="754"/>
    </location>
</feature>
<dbReference type="EMBL" id="CP134187">
    <property type="protein sequence ID" value="WPB01446.1"/>
    <property type="molecule type" value="Genomic_DNA"/>
</dbReference>
<keyword evidence="3" id="KW-1185">Reference proteome</keyword>
<name>A0ABZ0NPN2_CERBT</name>
<evidence type="ECO:0000313" key="2">
    <source>
        <dbReference type="EMBL" id="WPB01446.1"/>
    </source>
</evidence>
<sequence length="754" mass="79542">MPRTNRMWAVLPLLYTQVNAGPVVTGTCAPVAAVVTILNGFPQASSFCSSWLSIKTQSTTVTVTSVQTTKAFVTSTTGTNTFSAATVTSVGEVHVLTAPARTTTVTAEPTTITLDTVIVNADTSTISLTAEPTSVTGELVVETAATSVTTQTVDASTITIDAVTDTADTVTVTSTEFVTSTSIGFDRRDASPQLVPGLPAGLALLAGVARTRISSACGCLRLPTPTSTLTTTQQSVATTYETVNVAAQTTITPTFVETPISTMTPEVTEHETPRVTITSFSTFVPLHTEYTTPTVYITPSSTFTPLSTELVTPTVTVIPTTTITPSTVVYTTQTVQAKALPPAKCDGSGTPYTARDGSKYVLECTMDAQGNKLPGVPRVPVEGLEYCIDLCTREGTKCLAARWEPSTKLCELRSGYGSRFAATSAVHFAIRQTNPTTEDSPQPFLVNGDFENGLTPWKHTRLESSSGCSPNRAWNVEGGKAYISYYVCSGVPNDELVQPVTLVAGTAWTFSAQVTFEVFGSGGNPNGGCSVTFDSFGGNFDASYGYGRRFERLVNLVGNGVSRVNGTANFRIYSVCSSSPGIRIGVDNVNFSTLKDVPGSNVTVISPVQVIQNGDFSSGALTPWTFRKNANTTVDVMGNAALISYPGGSTSNLEATLMQAISSAEYGQTYHFTAKVVFSFPSNVRTTCSMEVNIGSGRICFLQNVNSDQNLLIDQRGSIISTTPNSLNIRASCGRSATATPLVSIDDVSLTLNA</sequence>